<evidence type="ECO:0000313" key="5">
    <source>
        <dbReference type="Proteomes" id="UP000694413"/>
    </source>
</evidence>
<reference evidence="4" key="1">
    <citation type="submission" date="2025-08" db="UniProtKB">
        <authorList>
            <consortium name="Ensembl"/>
        </authorList>
    </citation>
    <scope>IDENTIFICATION</scope>
</reference>
<dbReference type="GO" id="GO:0004843">
    <property type="term" value="F:cysteine-type deubiquitinase activity"/>
    <property type="evidence" value="ECO:0007669"/>
    <property type="project" value="UniProtKB-UniRule"/>
</dbReference>
<evidence type="ECO:0000256" key="2">
    <source>
        <dbReference type="SAM" id="MobiDB-lite"/>
    </source>
</evidence>
<evidence type="ECO:0000256" key="1">
    <source>
        <dbReference type="RuleBase" id="RU366025"/>
    </source>
</evidence>
<dbReference type="InterPro" id="IPR001394">
    <property type="entry name" value="Peptidase_C19_UCH"/>
</dbReference>
<comment type="catalytic activity">
    <reaction evidence="1">
        <text>Thiol-dependent hydrolysis of ester, thioester, amide, peptide and isopeptide bonds formed by the C-terminal Gly of ubiquitin (a 76-residue protein attached to proteins as an intracellular targeting signal).</text>
        <dbReference type="EC" id="3.4.19.12"/>
    </reaction>
</comment>
<dbReference type="GO" id="GO:0005829">
    <property type="term" value="C:cytosol"/>
    <property type="evidence" value="ECO:0007669"/>
    <property type="project" value="TreeGrafter"/>
</dbReference>
<reference evidence="4" key="2">
    <citation type="submission" date="2025-09" db="UniProtKB">
        <authorList>
            <consortium name="Ensembl"/>
        </authorList>
    </citation>
    <scope>IDENTIFICATION</scope>
</reference>
<proteinExistence type="inferred from homology"/>
<dbReference type="InterPro" id="IPR028889">
    <property type="entry name" value="USP"/>
</dbReference>
<name>A0A8D2MLH6_ZONAL</name>
<dbReference type="Pfam" id="PF00443">
    <property type="entry name" value="UCH"/>
    <property type="match status" value="1"/>
</dbReference>
<feature type="region of interest" description="Disordered" evidence="2">
    <location>
        <begin position="230"/>
        <end position="344"/>
    </location>
</feature>
<dbReference type="InterPro" id="IPR018200">
    <property type="entry name" value="USP_CS"/>
</dbReference>
<feature type="compositionally biased region" description="Basic and acidic residues" evidence="2">
    <location>
        <begin position="263"/>
        <end position="280"/>
    </location>
</feature>
<dbReference type="FunFam" id="3.90.70.10:FF:000544">
    <property type="entry name" value="Uncharacterized protein"/>
    <property type="match status" value="1"/>
</dbReference>
<dbReference type="AlphaFoldDB" id="A0A8D2MLH6"/>
<dbReference type="Proteomes" id="UP000694413">
    <property type="component" value="Unassembled WGS sequence"/>
</dbReference>
<keyword evidence="5" id="KW-1185">Reference proteome</keyword>
<dbReference type="GO" id="GO:0006282">
    <property type="term" value="P:regulation of DNA repair"/>
    <property type="evidence" value="ECO:0007669"/>
    <property type="project" value="InterPro"/>
</dbReference>
<accession>A0A8D2MLH6</accession>
<comment type="similarity">
    <text evidence="1">Belongs to the peptidase C19 family.</text>
</comment>
<dbReference type="GO" id="GO:0006508">
    <property type="term" value="P:proteolysis"/>
    <property type="evidence" value="ECO:0007669"/>
    <property type="project" value="UniProtKB-KW"/>
</dbReference>
<dbReference type="InterPro" id="IPR033815">
    <property type="entry name" value="USP1"/>
</dbReference>
<evidence type="ECO:0000313" key="4">
    <source>
        <dbReference type="Ensembl" id="ENSZALP00000010481.1"/>
    </source>
</evidence>
<dbReference type="PROSITE" id="PS00972">
    <property type="entry name" value="USP_1"/>
    <property type="match status" value="1"/>
</dbReference>
<protein>
    <recommendedName>
        <fullName evidence="1">Ubiquitin carboxyl-terminal hydrolase</fullName>
        <ecNumber evidence="1">3.4.19.12</ecNumber>
    </recommendedName>
</protein>
<dbReference type="GO" id="GO:0005634">
    <property type="term" value="C:nucleus"/>
    <property type="evidence" value="ECO:0007669"/>
    <property type="project" value="TreeGrafter"/>
</dbReference>
<dbReference type="CDD" id="cd02671">
    <property type="entry name" value="Peptidase_C19O"/>
    <property type="match status" value="1"/>
</dbReference>
<dbReference type="EC" id="3.4.19.12" evidence="1"/>
<keyword evidence="1" id="KW-0833">Ubl conjugation pathway</keyword>
<evidence type="ECO:0000259" key="3">
    <source>
        <dbReference type="PROSITE" id="PS50235"/>
    </source>
</evidence>
<dbReference type="GO" id="GO:0004197">
    <property type="term" value="F:cysteine-type endopeptidase activity"/>
    <property type="evidence" value="ECO:0007669"/>
    <property type="project" value="InterPro"/>
</dbReference>
<dbReference type="GO" id="GO:0016579">
    <property type="term" value="P:protein deubiquitination"/>
    <property type="evidence" value="ECO:0007669"/>
    <property type="project" value="InterPro"/>
</dbReference>
<keyword evidence="1" id="KW-0645">Protease</keyword>
<keyword evidence="1" id="KW-0788">Thiol protease</keyword>
<dbReference type="InterPro" id="IPR038765">
    <property type="entry name" value="Papain-like_cys_pep_sf"/>
</dbReference>
<dbReference type="Ensembl" id="ENSZALT00000014491.1">
    <property type="protein sequence ID" value="ENSZALP00000010481.1"/>
    <property type="gene ID" value="ENSZALG00000008863.1"/>
</dbReference>
<dbReference type="Gene3D" id="3.90.70.10">
    <property type="entry name" value="Cysteine proteinases"/>
    <property type="match status" value="2"/>
</dbReference>
<organism evidence="4 5">
    <name type="scientific">Zonotrichia albicollis</name>
    <name type="common">White-throated sparrow</name>
    <name type="synonym">Fringilla albicollis</name>
    <dbReference type="NCBI Taxonomy" id="44394"/>
    <lineage>
        <taxon>Eukaryota</taxon>
        <taxon>Metazoa</taxon>
        <taxon>Chordata</taxon>
        <taxon>Craniata</taxon>
        <taxon>Vertebrata</taxon>
        <taxon>Euteleostomi</taxon>
        <taxon>Archelosauria</taxon>
        <taxon>Archosauria</taxon>
        <taxon>Dinosauria</taxon>
        <taxon>Saurischia</taxon>
        <taxon>Theropoda</taxon>
        <taxon>Coelurosauria</taxon>
        <taxon>Aves</taxon>
        <taxon>Neognathae</taxon>
        <taxon>Neoaves</taxon>
        <taxon>Telluraves</taxon>
        <taxon>Australaves</taxon>
        <taxon>Passeriformes</taxon>
        <taxon>Passerellidae</taxon>
        <taxon>Zonotrichia</taxon>
    </lineage>
</organism>
<keyword evidence="1" id="KW-0378">Hydrolase</keyword>
<sequence length="666" mass="74629">TPGCLQDSSNPISGESNRLSLKLFQKKEAKRVLDFIEAQENEPKGAEFRGAEIDQVVPAAQPPSLVSCEKKDNMLPFVGLNNLGNTCYLNSVLQVLYFCPGFKTGVKHLYNIISKKRESSKDEGEQKAEKGGCKEDPLASYELICSLHSLILSVEQLQASFLLNPEKYTDELATQPRRLLNTLRELNPMYEGYLQHDAQEVLQCILGNIQETCQLLKKEELNKLPVEEPAAKLEEKPSQNPESNGCVSPAEEEDPSPGSHGGDAAKEKLLKGNGKRKSDAEGGNAKKKSKVSKEQIAAEENQRQTRSKRKATGEKMENQTDAIAKCSGESESAKPTQKKSRLRLNWLKSSCKQPSILSKFYSLGKLTTNLGSKEPGKEYDCEFEESAVKCENGDSKEEYHEPASPVESHHGKGTEKEPKKEGSELAVFELVEKLFQGQLVLRTRCLECECFTERREDFQDISVPVQEDELSKSEESSEISPEPKTEMKTLKWAISQFASVERIVGEDKYFCENCHHYTEAERSLLFDKMPEVITIHLKCFAASGLEFDCYGGLSKINTPLLTPLRLSLEEWSTRPTNDTYGLFAVVMHSGITISSGHYTNKALENKALENKALYVLQSLKEYEGKWLLFDDSEVKVTEEKDFLNSLSPTSSSTSTPYLLFYKKIVE</sequence>
<dbReference type="SUPFAM" id="SSF54001">
    <property type="entry name" value="Cysteine proteinases"/>
    <property type="match status" value="1"/>
</dbReference>
<feature type="region of interest" description="Disordered" evidence="2">
    <location>
        <begin position="392"/>
        <end position="420"/>
    </location>
</feature>
<dbReference type="PROSITE" id="PS00973">
    <property type="entry name" value="USP_2"/>
    <property type="match status" value="1"/>
</dbReference>
<feature type="domain" description="USP" evidence="3">
    <location>
        <begin position="78"/>
        <end position="664"/>
    </location>
</feature>
<dbReference type="PANTHER" id="PTHR24006">
    <property type="entry name" value="UBIQUITIN CARBOXYL-TERMINAL HYDROLASE"/>
    <property type="match status" value="1"/>
</dbReference>
<dbReference type="FunFam" id="3.90.70.10:FF:000053">
    <property type="entry name" value="Ubiquitin carboxyl-terminal hydrolase 1"/>
    <property type="match status" value="1"/>
</dbReference>
<dbReference type="PROSITE" id="PS50235">
    <property type="entry name" value="USP_3"/>
    <property type="match status" value="1"/>
</dbReference>
<dbReference type="PANTHER" id="PTHR24006:SF905">
    <property type="entry name" value="UBIQUITIN CARBOXYL-TERMINAL HYDROLASE 1"/>
    <property type="match status" value="1"/>
</dbReference>
<gene>
    <name evidence="4" type="primary">USP1</name>
</gene>
<dbReference type="InterPro" id="IPR050164">
    <property type="entry name" value="Peptidase_C19"/>
</dbReference>